<name>A0A7S1X6N9_9CHLO</name>
<reference evidence="1" key="1">
    <citation type="submission" date="2021-01" db="EMBL/GenBank/DDBJ databases">
        <authorList>
            <person name="Corre E."/>
            <person name="Pelletier E."/>
            <person name="Niang G."/>
            <person name="Scheremetjew M."/>
            <person name="Finn R."/>
            <person name="Kale V."/>
            <person name="Holt S."/>
            <person name="Cochrane G."/>
            <person name="Meng A."/>
            <person name="Brown T."/>
            <person name="Cohen L."/>
        </authorList>
    </citation>
    <scope>NUCLEOTIDE SEQUENCE</scope>
    <source>
        <strain evidence="1">PLY429</strain>
    </source>
</reference>
<dbReference type="PANTHER" id="PTHR33219:SF14">
    <property type="entry name" value="PROTEIN COFACTOR ASSEMBLY OF COMPLEX C SUBUNIT B CCB3, CHLOROPLASTIC-RELATED"/>
    <property type="match status" value="1"/>
</dbReference>
<sequence length="206" mass="21856">MSVVMKIQAASCVCGSAMRAPLRPCKPNAGFSDPVALPAGFPVLPRRYWQAKPARRVQANSSRTGFSALPVATQPPVEALPSPDALSGLASGELPSLVATVADISPETAGTIAAVLGPVFAVGTLLMVIRIVTTWYPQIEGGKLPWVLVFLPTEWLLVQTRKVVPPQFGVDVSPIVWVAVISFLNEILLGPQGILNLIQREQLAGM</sequence>
<organism evidence="1">
    <name type="scientific">Tetraselmis chuii</name>
    <dbReference type="NCBI Taxonomy" id="63592"/>
    <lineage>
        <taxon>Eukaryota</taxon>
        <taxon>Viridiplantae</taxon>
        <taxon>Chlorophyta</taxon>
        <taxon>core chlorophytes</taxon>
        <taxon>Chlorodendrophyceae</taxon>
        <taxon>Chlorodendrales</taxon>
        <taxon>Chlorodendraceae</taxon>
        <taxon>Tetraselmis</taxon>
    </lineage>
</organism>
<dbReference type="InterPro" id="IPR003425">
    <property type="entry name" value="CCB3/YggT"/>
</dbReference>
<proteinExistence type="predicted"/>
<protein>
    <recommendedName>
        <fullName evidence="2">CCB3</fullName>
    </recommendedName>
</protein>
<accession>A0A7S1X6N9</accession>
<dbReference type="EMBL" id="HBGG01029694">
    <property type="protein sequence ID" value="CAD9213170.1"/>
    <property type="molecule type" value="Transcribed_RNA"/>
</dbReference>
<dbReference type="AlphaFoldDB" id="A0A7S1X6N9"/>
<evidence type="ECO:0000313" key="1">
    <source>
        <dbReference type="EMBL" id="CAD9213170.1"/>
    </source>
</evidence>
<dbReference type="Pfam" id="PF02325">
    <property type="entry name" value="CCB3_YggT"/>
    <property type="match status" value="1"/>
</dbReference>
<evidence type="ECO:0008006" key="2">
    <source>
        <dbReference type="Google" id="ProtNLM"/>
    </source>
</evidence>
<dbReference type="GO" id="GO:0009535">
    <property type="term" value="C:chloroplast thylakoid membrane"/>
    <property type="evidence" value="ECO:0007669"/>
    <property type="project" value="TreeGrafter"/>
</dbReference>
<gene>
    <name evidence="1" type="ORF">TCHU04912_LOCUS15409</name>
</gene>
<dbReference type="PANTHER" id="PTHR33219">
    <property type="entry name" value="YLMG HOMOLOG PROTEIN 2, CHLOROPLASTIC"/>
    <property type="match status" value="1"/>
</dbReference>